<sequence length="156" mass="17790">MNIEDDLHIRQIGENEEAPMVLLTLADPSDQRIRSYLKQSDCYLAELTGEIIGVYVAGKISRDTIEIYNIAVKEAFQGKGIGKHLLMDAVNRYSKAGYKAIEIGTGNSSIGQLALYQKAGFRIDCILRDFFTDYYEDHIYENGIWCRDMIRLNRTL</sequence>
<dbReference type="OrthoDB" id="162775at2"/>
<dbReference type="PANTHER" id="PTHR13947">
    <property type="entry name" value="GNAT FAMILY N-ACETYLTRANSFERASE"/>
    <property type="match status" value="1"/>
</dbReference>
<dbReference type="Proteomes" id="UP000436284">
    <property type="component" value="Unassembled WGS sequence"/>
</dbReference>
<dbReference type="InterPro" id="IPR016181">
    <property type="entry name" value="Acyl_CoA_acyltransferase"/>
</dbReference>
<comment type="caution">
    <text evidence="3">The sequence shown here is derived from an EMBL/GenBank/DDBJ whole genome shotgun (WGS) entry which is preliminary data.</text>
</comment>
<dbReference type="Gene3D" id="3.40.630.30">
    <property type="match status" value="1"/>
</dbReference>
<gene>
    <name evidence="3" type="ORF">GQ671_11640</name>
</gene>
<dbReference type="RefSeq" id="WP_160657377.1">
    <property type="nucleotide sequence ID" value="NZ_JBHRWU010000001.1"/>
</dbReference>
<keyword evidence="4" id="KW-1185">Reference proteome</keyword>
<dbReference type="Pfam" id="PF00583">
    <property type="entry name" value="Acetyltransf_1"/>
    <property type="match status" value="1"/>
</dbReference>
<protein>
    <submittedName>
        <fullName evidence="3">GNAT family N-acetyltransferase</fullName>
    </submittedName>
</protein>
<dbReference type="CDD" id="cd04301">
    <property type="entry name" value="NAT_SF"/>
    <property type="match status" value="1"/>
</dbReference>
<keyword evidence="1 3" id="KW-0808">Transferase</keyword>
<evidence type="ECO:0000259" key="2">
    <source>
        <dbReference type="PROSITE" id="PS51186"/>
    </source>
</evidence>
<dbReference type="InterPro" id="IPR050769">
    <property type="entry name" value="NAT_camello-type"/>
</dbReference>
<evidence type="ECO:0000256" key="1">
    <source>
        <dbReference type="ARBA" id="ARBA00022679"/>
    </source>
</evidence>
<reference evidence="3 4" key="1">
    <citation type="submission" date="2019-12" db="EMBL/GenBank/DDBJ databases">
        <title>Salinicoccus cyprini sp. nov., isolated from gastro-intestinal tract of mirror carp, Cyprinus carpio var. specularis, collected from Gobind Sagar Reservoir, Himachal Pradesh, India.</title>
        <authorList>
            <person name="Talwar C."/>
            <person name="Singh A.K."/>
            <person name="Lal R."/>
            <person name="Negi R.K."/>
        </authorList>
    </citation>
    <scope>NUCLEOTIDE SEQUENCE [LARGE SCALE GENOMIC DNA]</scope>
    <source>
        <strain evidence="3 4">J-82</strain>
    </source>
</reference>
<dbReference type="AlphaFoldDB" id="A0A6N8U3L8"/>
<dbReference type="SUPFAM" id="SSF55729">
    <property type="entry name" value="Acyl-CoA N-acyltransferases (Nat)"/>
    <property type="match status" value="1"/>
</dbReference>
<feature type="domain" description="N-acetyltransferase" evidence="2">
    <location>
        <begin position="1"/>
        <end position="156"/>
    </location>
</feature>
<dbReference type="EMBL" id="WUUK01000005">
    <property type="protein sequence ID" value="MXQ51917.1"/>
    <property type="molecule type" value="Genomic_DNA"/>
</dbReference>
<accession>A0A6N8U3L8</accession>
<evidence type="ECO:0000313" key="3">
    <source>
        <dbReference type="EMBL" id="MXQ51917.1"/>
    </source>
</evidence>
<evidence type="ECO:0000313" key="4">
    <source>
        <dbReference type="Proteomes" id="UP000436284"/>
    </source>
</evidence>
<dbReference type="PROSITE" id="PS51186">
    <property type="entry name" value="GNAT"/>
    <property type="match status" value="1"/>
</dbReference>
<dbReference type="InterPro" id="IPR000182">
    <property type="entry name" value="GNAT_dom"/>
</dbReference>
<dbReference type="GO" id="GO:0008080">
    <property type="term" value="F:N-acetyltransferase activity"/>
    <property type="evidence" value="ECO:0007669"/>
    <property type="project" value="InterPro"/>
</dbReference>
<name>A0A6N8U3L8_9STAP</name>
<dbReference type="PANTHER" id="PTHR13947:SF37">
    <property type="entry name" value="LD18367P"/>
    <property type="match status" value="1"/>
</dbReference>
<proteinExistence type="predicted"/>
<organism evidence="3 4">
    <name type="scientific">Salinicoccus hispanicus</name>
    <dbReference type="NCBI Taxonomy" id="157225"/>
    <lineage>
        <taxon>Bacteria</taxon>
        <taxon>Bacillati</taxon>
        <taxon>Bacillota</taxon>
        <taxon>Bacilli</taxon>
        <taxon>Bacillales</taxon>
        <taxon>Staphylococcaceae</taxon>
        <taxon>Salinicoccus</taxon>
    </lineage>
</organism>